<comment type="caution">
    <text evidence="1">The sequence shown here is derived from an EMBL/GenBank/DDBJ whole genome shotgun (WGS) entry which is preliminary data.</text>
</comment>
<gene>
    <name evidence="1" type="ORF">ACFP1Z_22390</name>
</gene>
<keyword evidence="2" id="KW-1185">Reference proteome</keyword>
<organism evidence="1 2">
    <name type="scientific">Streptomyces gamaensis</name>
    <dbReference type="NCBI Taxonomy" id="1763542"/>
    <lineage>
        <taxon>Bacteria</taxon>
        <taxon>Bacillati</taxon>
        <taxon>Actinomycetota</taxon>
        <taxon>Actinomycetes</taxon>
        <taxon>Kitasatosporales</taxon>
        <taxon>Streptomycetaceae</taxon>
        <taxon>Streptomyces</taxon>
    </lineage>
</organism>
<sequence>MPIFGSLRHVPSPAVASMEQIEPCHCMCAVVHHGVHVCGEEAYPGLELSVHLPARGEVRFPVCEACHEAAPARWHRHEHSATA</sequence>
<accession>A0ABW0Z778</accession>
<protein>
    <submittedName>
        <fullName evidence="1">DUF6372 family protein</fullName>
    </submittedName>
</protein>
<evidence type="ECO:0000313" key="2">
    <source>
        <dbReference type="Proteomes" id="UP001596083"/>
    </source>
</evidence>
<reference evidence="2" key="1">
    <citation type="journal article" date="2019" name="Int. J. Syst. Evol. Microbiol.">
        <title>The Global Catalogue of Microorganisms (GCM) 10K type strain sequencing project: providing services to taxonomists for standard genome sequencing and annotation.</title>
        <authorList>
            <consortium name="The Broad Institute Genomics Platform"/>
            <consortium name="The Broad Institute Genome Sequencing Center for Infectious Disease"/>
            <person name="Wu L."/>
            <person name="Ma J."/>
        </authorList>
    </citation>
    <scope>NUCLEOTIDE SEQUENCE [LARGE SCALE GENOMIC DNA]</scope>
    <source>
        <strain evidence="2">CGMCC 4.7304</strain>
    </source>
</reference>
<proteinExistence type="predicted"/>
<dbReference type="Proteomes" id="UP001596083">
    <property type="component" value="Unassembled WGS sequence"/>
</dbReference>
<name>A0ABW0Z778_9ACTN</name>
<evidence type="ECO:0000313" key="1">
    <source>
        <dbReference type="EMBL" id="MFC5722919.1"/>
    </source>
</evidence>
<dbReference type="EMBL" id="JBHSPB010000014">
    <property type="protein sequence ID" value="MFC5722919.1"/>
    <property type="molecule type" value="Genomic_DNA"/>
</dbReference>
<dbReference type="RefSeq" id="WP_390318721.1">
    <property type="nucleotide sequence ID" value="NZ_JBHSPB010000014.1"/>
</dbReference>